<dbReference type="RefSeq" id="XP_007679758.1">
    <property type="nucleotide sequence ID" value="XM_007681568.1"/>
</dbReference>
<gene>
    <name evidence="2" type="ORF">BAUCODRAFT_27294</name>
</gene>
<dbReference type="OrthoDB" id="3928536at2759"/>
<dbReference type="AlphaFoldDB" id="M2LG47"/>
<organism evidence="2 3">
    <name type="scientific">Baudoinia panamericana (strain UAMH 10762)</name>
    <name type="common">Angels' share fungus</name>
    <name type="synonym">Baudoinia compniacensis (strain UAMH 10762)</name>
    <dbReference type="NCBI Taxonomy" id="717646"/>
    <lineage>
        <taxon>Eukaryota</taxon>
        <taxon>Fungi</taxon>
        <taxon>Dikarya</taxon>
        <taxon>Ascomycota</taxon>
        <taxon>Pezizomycotina</taxon>
        <taxon>Dothideomycetes</taxon>
        <taxon>Dothideomycetidae</taxon>
        <taxon>Mycosphaerellales</taxon>
        <taxon>Teratosphaeriaceae</taxon>
        <taxon>Baudoinia</taxon>
    </lineage>
</organism>
<evidence type="ECO:0000256" key="1">
    <source>
        <dbReference type="SAM" id="MobiDB-lite"/>
    </source>
</evidence>
<protein>
    <submittedName>
        <fullName evidence="2">Uncharacterized protein</fullName>
    </submittedName>
</protein>
<feature type="compositionally biased region" description="Polar residues" evidence="1">
    <location>
        <begin position="67"/>
        <end position="78"/>
    </location>
</feature>
<evidence type="ECO:0000313" key="2">
    <source>
        <dbReference type="EMBL" id="EMC92992.1"/>
    </source>
</evidence>
<accession>M2LG47</accession>
<name>M2LG47_BAUPA</name>
<dbReference type="HOGENOM" id="CLU_758592_0_0_1"/>
<evidence type="ECO:0000313" key="3">
    <source>
        <dbReference type="Proteomes" id="UP000011761"/>
    </source>
</evidence>
<dbReference type="Proteomes" id="UP000011761">
    <property type="component" value="Unassembled WGS sequence"/>
</dbReference>
<keyword evidence="3" id="KW-1185">Reference proteome</keyword>
<sequence length="365" mass="40940">MRLIFQQLSYTSCSTRYERRAKLVMGPKKVKKSKATAKTAAAGERSRRATPAPPREPTRRSGRRHGQTQLQPHLQPQRQVAEGNPGDAEEPETAEAQDQPAAAQDEADAILPDAQILAELSETQVCQYQTRVARLTTTLQVHPDPENTTTSRLGYRALLHLTYQPQDGDGESGEQTDQIGYIESWRIDKQTAARRAAKNTWLAELLNTTPDRMPDNSRETGYCLQALYFKKGTLKQKFRNGEFAQALTSNSLIFIGMIFIEPRFGRNRFVDVALASYHTLLTQLPEWYAFEGTIVLVPGQPQGRRGEAWGELEEEQVQAILTRVYQRSGYAVWGKDLKAGDKAITVMGRTVSTLMAVEEDGDKQQ</sequence>
<dbReference type="STRING" id="717646.M2LG47"/>
<reference evidence="2 3" key="1">
    <citation type="journal article" date="2012" name="PLoS Pathog.">
        <title>Diverse lifestyles and strategies of plant pathogenesis encoded in the genomes of eighteen Dothideomycetes fungi.</title>
        <authorList>
            <person name="Ohm R.A."/>
            <person name="Feau N."/>
            <person name="Henrissat B."/>
            <person name="Schoch C.L."/>
            <person name="Horwitz B.A."/>
            <person name="Barry K.W."/>
            <person name="Condon B.J."/>
            <person name="Copeland A.C."/>
            <person name="Dhillon B."/>
            <person name="Glaser F."/>
            <person name="Hesse C.N."/>
            <person name="Kosti I."/>
            <person name="LaButti K."/>
            <person name="Lindquist E.A."/>
            <person name="Lucas S."/>
            <person name="Salamov A.A."/>
            <person name="Bradshaw R.E."/>
            <person name="Ciuffetti L."/>
            <person name="Hamelin R.C."/>
            <person name="Kema G.H.J."/>
            <person name="Lawrence C."/>
            <person name="Scott J.A."/>
            <person name="Spatafora J.W."/>
            <person name="Turgeon B.G."/>
            <person name="de Wit P.J.G.M."/>
            <person name="Zhong S."/>
            <person name="Goodwin S.B."/>
            <person name="Grigoriev I.V."/>
        </authorList>
    </citation>
    <scope>NUCLEOTIDE SEQUENCE [LARGE SCALE GENOMIC DNA]</scope>
    <source>
        <strain evidence="2 3">UAMH 10762</strain>
    </source>
</reference>
<dbReference type="KEGG" id="bcom:BAUCODRAFT_27294"/>
<dbReference type="eggNOG" id="ENOG502TF58">
    <property type="taxonomic scope" value="Eukaryota"/>
</dbReference>
<dbReference type="EMBL" id="KB445561">
    <property type="protein sequence ID" value="EMC92992.1"/>
    <property type="molecule type" value="Genomic_DNA"/>
</dbReference>
<feature type="region of interest" description="Disordered" evidence="1">
    <location>
        <begin position="26"/>
        <end position="106"/>
    </location>
</feature>
<proteinExistence type="predicted"/>
<dbReference type="GeneID" id="19110547"/>